<evidence type="ECO:0000259" key="4">
    <source>
        <dbReference type="PROSITE" id="PS50102"/>
    </source>
</evidence>
<dbReference type="GO" id="GO:0003729">
    <property type="term" value="F:mRNA binding"/>
    <property type="evidence" value="ECO:0007669"/>
    <property type="project" value="TreeGrafter"/>
</dbReference>
<dbReference type="PROSITE" id="PS50102">
    <property type="entry name" value="RRM"/>
    <property type="match status" value="1"/>
</dbReference>
<reference evidence="5 6" key="1">
    <citation type="submission" date="2021-01" db="EMBL/GenBank/DDBJ databases">
        <title>Cercospora kikuchii MAFF 305040 whole genome shotgun sequence.</title>
        <authorList>
            <person name="Kashiwa T."/>
            <person name="Suzuki T."/>
        </authorList>
    </citation>
    <scope>NUCLEOTIDE SEQUENCE [LARGE SCALE GENOMIC DNA]</scope>
    <source>
        <strain evidence="5 6">MAFF 305040</strain>
    </source>
</reference>
<gene>
    <name evidence="5" type="ORF">CKM354_000166300</name>
</gene>
<evidence type="ECO:0000313" key="5">
    <source>
        <dbReference type="EMBL" id="GIZ38241.1"/>
    </source>
</evidence>
<dbReference type="OrthoDB" id="1049195at2759"/>
<dbReference type="SUPFAM" id="SSF54928">
    <property type="entry name" value="RNA-binding domain, RBD"/>
    <property type="match status" value="2"/>
</dbReference>
<dbReference type="Pfam" id="PF00076">
    <property type="entry name" value="RRM_1"/>
    <property type="match status" value="1"/>
</dbReference>
<dbReference type="InterPro" id="IPR012677">
    <property type="entry name" value="Nucleotide-bd_a/b_plait_sf"/>
</dbReference>
<sequence length="352" mass="38901">MFNEAFKDYLHNVKFTFDPGSGPFFVHIEGLPARYTWHDLKDLIKNRATHGLWADMAVFANGRPTSEGVGYARVGLQVEAIQLYQWLANDVIEGNRLRVHLWDISNVNSARFLQCNCGHSPRSPPAVNGILPMVAASLQWQPLTPTGPAVVPSARQFSTGQTRTRMSVPNPHGVPVQWSSQQMGGPMPQYGINPQVALAQGYAMQQTQAQAATSAFPAYNTAAGIPVNMMYGAVRTEARGVYVSHLPYSASEKDIKQWFSQAGRIVEFRLNIDKTTKKSKGNCTIQYGSIAEAKRAIDLFHEKNFMDMKLQVRLDKAAKPVLSPSQPTPGRSANGPLIVDSNRPYTQRIMAT</sequence>
<dbReference type="AlphaFoldDB" id="A0A9P3CB24"/>
<dbReference type="CDD" id="cd00590">
    <property type="entry name" value="RRM_SF"/>
    <property type="match status" value="1"/>
</dbReference>
<evidence type="ECO:0000313" key="6">
    <source>
        <dbReference type="Proteomes" id="UP000825890"/>
    </source>
</evidence>
<accession>A0A9P3CB24</accession>
<organism evidence="5 6">
    <name type="scientific">Cercospora kikuchii</name>
    <dbReference type="NCBI Taxonomy" id="84275"/>
    <lineage>
        <taxon>Eukaryota</taxon>
        <taxon>Fungi</taxon>
        <taxon>Dikarya</taxon>
        <taxon>Ascomycota</taxon>
        <taxon>Pezizomycotina</taxon>
        <taxon>Dothideomycetes</taxon>
        <taxon>Dothideomycetidae</taxon>
        <taxon>Mycosphaerellales</taxon>
        <taxon>Mycosphaerellaceae</taxon>
        <taxon>Cercospora</taxon>
    </lineage>
</organism>
<keyword evidence="6" id="KW-1185">Reference proteome</keyword>
<dbReference type="Gene3D" id="3.30.70.330">
    <property type="match status" value="1"/>
</dbReference>
<feature type="domain" description="RRM" evidence="4">
    <location>
        <begin position="239"/>
        <end position="317"/>
    </location>
</feature>
<evidence type="ECO:0000256" key="2">
    <source>
        <dbReference type="PROSITE-ProRule" id="PRU00176"/>
    </source>
</evidence>
<dbReference type="RefSeq" id="XP_044652728.1">
    <property type="nucleotide sequence ID" value="XM_044796793.1"/>
</dbReference>
<evidence type="ECO:0000256" key="1">
    <source>
        <dbReference type="ARBA" id="ARBA00022884"/>
    </source>
</evidence>
<dbReference type="EMBL" id="BOLY01000001">
    <property type="protein sequence ID" value="GIZ38241.1"/>
    <property type="molecule type" value="Genomic_DNA"/>
</dbReference>
<dbReference type="InterPro" id="IPR035979">
    <property type="entry name" value="RBD_domain_sf"/>
</dbReference>
<dbReference type="GO" id="GO:0005634">
    <property type="term" value="C:nucleus"/>
    <property type="evidence" value="ECO:0007669"/>
    <property type="project" value="TreeGrafter"/>
</dbReference>
<comment type="caution">
    <text evidence="5">The sequence shown here is derived from an EMBL/GenBank/DDBJ whole genome shotgun (WGS) entry which is preliminary data.</text>
</comment>
<protein>
    <recommendedName>
        <fullName evidence="4">RRM domain-containing protein</fullName>
    </recommendedName>
</protein>
<name>A0A9P3CB24_9PEZI</name>
<dbReference type="GO" id="GO:0005737">
    <property type="term" value="C:cytoplasm"/>
    <property type="evidence" value="ECO:0007669"/>
    <property type="project" value="TreeGrafter"/>
</dbReference>
<keyword evidence="1 2" id="KW-0694">RNA-binding</keyword>
<dbReference type="InterPro" id="IPR000504">
    <property type="entry name" value="RRM_dom"/>
</dbReference>
<proteinExistence type="predicted"/>
<dbReference type="Proteomes" id="UP000825890">
    <property type="component" value="Unassembled WGS sequence"/>
</dbReference>
<dbReference type="InterPro" id="IPR050374">
    <property type="entry name" value="RRT5_SRSF_SR"/>
</dbReference>
<dbReference type="SMART" id="SM00360">
    <property type="entry name" value="RRM"/>
    <property type="match status" value="1"/>
</dbReference>
<evidence type="ECO:0000256" key="3">
    <source>
        <dbReference type="SAM" id="MobiDB-lite"/>
    </source>
</evidence>
<dbReference type="GeneID" id="68287238"/>
<feature type="region of interest" description="Disordered" evidence="3">
    <location>
        <begin position="320"/>
        <end position="352"/>
    </location>
</feature>
<dbReference type="PANTHER" id="PTHR23003">
    <property type="entry name" value="RNA RECOGNITION MOTIF RRM DOMAIN CONTAINING PROTEIN"/>
    <property type="match status" value="1"/>
</dbReference>